<keyword evidence="8" id="KW-1185">Reference proteome</keyword>
<reference evidence="7 8" key="1">
    <citation type="submission" date="2021-06" db="EMBL/GenBank/DDBJ databases">
        <title>Bacillus sp. RD4P76, an endophyte from a halophyte.</title>
        <authorList>
            <person name="Sun J.-Q."/>
        </authorList>
    </citation>
    <scope>NUCLEOTIDE SEQUENCE [LARGE SCALE GENOMIC DNA]</scope>
    <source>
        <strain evidence="7 8">JCM 17098</strain>
    </source>
</reference>
<evidence type="ECO:0000256" key="1">
    <source>
        <dbReference type="ARBA" id="ARBA00010641"/>
    </source>
</evidence>
<dbReference type="Pfam" id="PF04542">
    <property type="entry name" value="Sigma70_r2"/>
    <property type="match status" value="1"/>
</dbReference>
<dbReference type="Proteomes" id="UP000790580">
    <property type="component" value="Unassembled WGS sequence"/>
</dbReference>
<proteinExistence type="inferred from homology"/>
<protein>
    <submittedName>
        <fullName evidence="7">RNA polymerase sigma factor</fullName>
    </submittedName>
</protein>
<dbReference type="Gene3D" id="1.10.1740.10">
    <property type="match status" value="1"/>
</dbReference>
<feature type="domain" description="RNA polymerase sigma factor 70 region 4 type 2" evidence="6">
    <location>
        <begin position="100"/>
        <end position="152"/>
    </location>
</feature>
<dbReference type="Gene3D" id="1.10.10.10">
    <property type="entry name" value="Winged helix-like DNA-binding domain superfamily/Winged helix DNA-binding domain"/>
    <property type="match status" value="1"/>
</dbReference>
<evidence type="ECO:0000256" key="2">
    <source>
        <dbReference type="ARBA" id="ARBA00023015"/>
    </source>
</evidence>
<dbReference type="SUPFAM" id="SSF88946">
    <property type="entry name" value="Sigma2 domain of RNA polymerase sigma factors"/>
    <property type="match status" value="1"/>
</dbReference>
<dbReference type="EMBL" id="JAHQCR010000050">
    <property type="protein sequence ID" value="MBU9722213.1"/>
    <property type="molecule type" value="Genomic_DNA"/>
</dbReference>
<accession>A0ABS6JUF4</accession>
<evidence type="ECO:0000259" key="6">
    <source>
        <dbReference type="Pfam" id="PF08281"/>
    </source>
</evidence>
<dbReference type="InterPro" id="IPR039425">
    <property type="entry name" value="RNA_pol_sigma-70-like"/>
</dbReference>
<evidence type="ECO:0000313" key="7">
    <source>
        <dbReference type="EMBL" id="MBU9722213.1"/>
    </source>
</evidence>
<dbReference type="SUPFAM" id="SSF88659">
    <property type="entry name" value="Sigma3 and sigma4 domains of RNA polymerase sigma factors"/>
    <property type="match status" value="1"/>
</dbReference>
<keyword evidence="2" id="KW-0805">Transcription regulation</keyword>
<dbReference type="PANTHER" id="PTHR43133:SF60">
    <property type="entry name" value="RNA POLYMERASE SIGMA FACTOR SIGV"/>
    <property type="match status" value="1"/>
</dbReference>
<gene>
    <name evidence="7" type="ORF">KS407_12275</name>
</gene>
<comment type="caution">
    <text evidence="7">The sequence shown here is derived from an EMBL/GenBank/DDBJ whole genome shotgun (WGS) entry which is preliminary data.</text>
</comment>
<dbReference type="InterPro" id="IPR007627">
    <property type="entry name" value="RNA_pol_sigma70_r2"/>
</dbReference>
<dbReference type="InterPro" id="IPR036388">
    <property type="entry name" value="WH-like_DNA-bd_sf"/>
</dbReference>
<dbReference type="InterPro" id="IPR014284">
    <property type="entry name" value="RNA_pol_sigma-70_dom"/>
</dbReference>
<evidence type="ECO:0000259" key="5">
    <source>
        <dbReference type="Pfam" id="PF04542"/>
    </source>
</evidence>
<dbReference type="NCBIfam" id="TIGR02937">
    <property type="entry name" value="sigma70-ECF"/>
    <property type="match status" value="1"/>
</dbReference>
<dbReference type="Pfam" id="PF08281">
    <property type="entry name" value="Sigma70_r4_2"/>
    <property type="match status" value="1"/>
</dbReference>
<keyword evidence="3" id="KW-0731">Sigma factor</keyword>
<feature type="domain" description="RNA polymerase sigma-70 region 2" evidence="5">
    <location>
        <begin position="5"/>
        <end position="70"/>
    </location>
</feature>
<dbReference type="InterPro" id="IPR013249">
    <property type="entry name" value="RNA_pol_sigma70_r4_t2"/>
</dbReference>
<dbReference type="InterPro" id="IPR013324">
    <property type="entry name" value="RNA_pol_sigma_r3/r4-like"/>
</dbReference>
<dbReference type="PANTHER" id="PTHR43133">
    <property type="entry name" value="RNA POLYMERASE ECF-TYPE SIGMA FACTO"/>
    <property type="match status" value="1"/>
</dbReference>
<evidence type="ECO:0000256" key="3">
    <source>
        <dbReference type="ARBA" id="ARBA00023082"/>
    </source>
</evidence>
<comment type="similarity">
    <text evidence="1">Belongs to the sigma-70 factor family. ECF subfamily.</text>
</comment>
<organism evidence="7 8">
    <name type="scientific">Evansella alkalicola</name>
    <dbReference type="NCBI Taxonomy" id="745819"/>
    <lineage>
        <taxon>Bacteria</taxon>
        <taxon>Bacillati</taxon>
        <taxon>Bacillota</taxon>
        <taxon>Bacilli</taxon>
        <taxon>Bacillales</taxon>
        <taxon>Bacillaceae</taxon>
        <taxon>Evansella</taxon>
    </lineage>
</organism>
<evidence type="ECO:0000256" key="4">
    <source>
        <dbReference type="ARBA" id="ARBA00023163"/>
    </source>
</evidence>
<sequence length="166" mass="19960">MQNWYGLYHKEIFHFILIMIGDEEQAKDLTQDTFIKAFEHIDNFQGVTSDKNWLYKIARNVTIDYIRKKKPIRFMVESFTTLASRDNCPEKITQLGEMEEQLYKAMKRIKRSYQEVIFLRKIKELSIEETAEILDWNKTKVKNQLFRGLTALKREMVKEGYEYEGK</sequence>
<evidence type="ECO:0000313" key="8">
    <source>
        <dbReference type="Proteomes" id="UP000790580"/>
    </source>
</evidence>
<keyword evidence="4" id="KW-0804">Transcription</keyword>
<name>A0ABS6JUF4_9BACI</name>
<dbReference type="InterPro" id="IPR013325">
    <property type="entry name" value="RNA_pol_sigma_r2"/>
</dbReference>